<protein>
    <recommendedName>
        <fullName evidence="5 6">Transcription termination/antitermination protein NusG</fullName>
    </recommendedName>
</protein>
<dbReference type="AlphaFoldDB" id="A0A0R2A9S8"/>
<name>A0A0R2A9S8_9LACO</name>
<reference evidence="10 11" key="1">
    <citation type="journal article" date="2015" name="Genome Announc.">
        <title>Expanding the biotechnology potential of lactobacilli through comparative genomics of 213 strains and associated genera.</title>
        <authorList>
            <person name="Sun Z."/>
            <person name="Harris H.M."/>
            <person name="McCann A."/>
            <person name="Guo C."/>
            <person name="Argimon S."/>
            <person name="Zhang W."/>
            <person name="Yang X."/>
            <person name="Jeffery I.B."/>
            <person name="Cooney J.C."/>
            <person name="Kagawa T.F."/>
            <person name="Liu W."/>
            <person name="Song Y."/>
            <person name="Salvetti E."/>
            <person name="Wrobel A."/>
            <person name="Rasinkangas P."/>
            <person name="Parkhill J."/>
            <person name="Rea M.C."/>
            <person name="O'Sullivan O."/>
            <person name="Ritari J."/>
            <person name="Douillard F.P."/>
            <person name="Paul Ross R."/>
            <person name="Yang R."/>
            <person name="Briner A.E."/>
            <person name="Felis G.E."/>
            <person name="de Vos W.M."/>
            <person name="Barrangou R."/>
            <person name="Klaenhammer T.R."/>
            <person name="Caufield P.W."/>
            <person name="Cui Y."/>
            <person name="Zhang H."/>
            <person name="O'Toole P.W."/>
        </authorList>
    </citation>
    <scope>NUCLEOTIDE SEQUENCE [LARGE SCALE GENOMIC DNA]</scope>
    <source>
        <strain evidence="10 11">DSM 20509</strain>
    </source>
</reference>
<evidence type="ECO:0000256" key="5">
    <source>
        <dbReference type="HAMAP-Rule" id="MF_00948"/>
    </source>
</evidence>
<dbReference type="CDD" id="cd06091">
    <property type="entry name" value="KOW_NusG"/>
    <property type="match status" value="1"/>
</dbReference>
<dbReference type="InterPro" id="IPR006645">
    <property type="entry name" value="NGN-like_dom"/>
</dbReference>
<sequence length="192" mass="21588">MEKIKGEETMVESNEKKWYVLHTYAGYENKVKENLESRAQSMGMEENIFRVVVPEEEKVEKAKNGKEKVEMLKTFPGYVLVEMVMTDQSWYVVRNTPGVTGFVGSHGAGSKPAPLLDEEIQHILHELGMSSRHADLDLEVGESVKIVAGPFTGLVGKITEIDTEKMKLTVDVDMFGRETSTELDYDQAEKLA</sequence>
<evidence type="ECO:0000259" key="8">
    <source>
        <dbReference type="SMART" id="SM00738"/>
    </source>
</evidence>
<feature type="domain" description="KOW" evidence="9">
    <location>
        <begin position="137"/>
        <end position="164"/>
    </location>
</feature>
<dbReference type="SMART" id="SM00739">
    <property type="entry name" value="KOW"/>
    <property type="match status" value="1"/>
</dbReference>
<dbReference type="HAMAP" id="MF_00948">
    <property type="entry name" value="NusG"/>
    <property type="match status" value="1"/>
</dbReference>
<keyword evidence="4 5" id="KW-0804">Transcription</keyword>
<dbReference type="Pfam" id="PF00467">
    <property type="entry name" value="KOW"/>
    <property type="match status" value="1"/>
</dbReference>
<dbReference type="FunFam" id="3.30.70.940:FF:000002">
    <property type="entry name" value="Transcription termination/antitermination protein NusG"/>
    <property type="match status" value="1"/>
</dbReference>
<dbReference type="PATRIC" id="fig|1423718.3.peg.504"/>
<dbReference type="SUPFAM" id="SSF82679">
    <property type="entry name" value="N-utilization substance G protein NusG, N-terminal domain"/>
    <property type="match status" value="1"/>
</dbReference>
<dbReference type="Proteomes" id="UP000051008">
    <property type="component" value="Unassembled WGS sequence"/>
</dbReference>
<feature type="domain" description="NusG-like N-terminal" evidence="8">
    <location>
        <begin position="15"/>
        <end position="127"/>
    </location>
</feature>
<dbReference type="PRINTS" id="PR00338">
    <property type="entry name" value="NUSGTNSCPFCT"/>
</dbReference>
<comment type="similarity">
    <text evidence="5 7">Belongs to the NusG family.</text>
</comment>
<dbReference type="Pfam" id="PF02357">
    <property type="entry name" value="NusG"/>
    <property type="match status" value="1"/>
</dbReference>
<evidence type="ECO:0000256" key="4">
    <source>
        <dbReference type="ARBA" id="ARBA00023163"/>
    </source>
</evidence>
<dbReference type="InterPro" id="IPR008991">
    <property type="entry name" value="Translation_prot_SH3-like_sf"/>
</dbReference>
<comment type="function">
    <text evidence="5 7">Participates in transcription elongation, termination and antitermination.</text>
</comment>
<dbReference type="InterPro" id="IPR010216">
    <property type="entry name" value="Transcrpt_antiterm_NusG_myco"/>
</dbReference>
<dbReference type="InterPro" id="IPR043425">
    <property type="entry name" value="NusG-like"/>
</dbReference>
<dbReference type="SMART" id="SM00738">
    <property type="entry name" value="NGN"/>
    <property type="match status" value="1"/>
</dbReference>
<keyword evidence="11" id="KW-1185">Reference proteome</keyword>
<evidence type="ECO:0000313" key="11">
    <source>
        <dbReference type="Proteomes" id="UP000051008"/>
    </source>
</evidence>
<dbReference type="GO" id="GO:0006354">
    <property type="term" value="P:DNA-templated transcription elongation"/>
    <property type="evidence" value="ECO:0007669"/>
    <property type="project" value="UniProtKB-UniRule"/>
</dbReference>
<dbReference type="NCBIfam" id="TIGR00922">
    <property type="entry name" value="nusG"/>
    <property type="match status" value="1"/>
</dbReference>
<evidence type="ECO:0000256" key="1">
    <source>
        <dbReference type="ARBA" id="ARBA00022472"/>
    </source>
</evidence>
<dbReference type="InterPro" id="IPR001062">
    <property type="entry name" value="Transcrpt_antiterm_NusG"/>
</dbReference>
<dbReference type="SUPFAM" id="SSF50104">
    <property type="entry name" value="Translation proteins SH3-like domain"/>
    <property type="match status" value="1"/>
</dbReference>
<accession>A0A0R2A9S8</accession>
<dbReference type="PANTHER" id="PTHR30265:SF2">
    <property type="entry name" value="TRANSCRIPTION TERMINATION_ANTITERMINATION PROTEIN NUSG"/>
    <property type="match status" value="1"/>
</dbReference>
<dbReference type="GO" id="GO:0031564">
    <property type="term" value="P:transcription antitermination"/>
    <property type="evidence" value="ECO:0007669"/>
    <property type="project" value="UniProtKB-UniRule"/>
</dbReference>
<dbReference type="CDD" id="cd09891">
    <property type="entry name" value="NGN_Bact_1"/>
    <property type="match status" value="1"/>
</dbReference>
<dbReference type="GO" id="GO:0006353">
    <property type="term" value="P:DNA-templated transcription termination"/>
    <property type="evidence" value="ECO:0007669"/>
    <property type="project" value="UniProtKB-UniRule"/>
</dbReference>
<dbReference type="Gene3D" id="3.30.70.940">
    <property type="entry name" value="NusG, N-terminal domain"/>
    <property type="match status" value="1"/>
</dbReference>
<dbReference type="InterPro" id="IPR014722">
    <property type="entry name" value="Rib_uL2_dom2"/>
</dbReference>
<dbReference type="NCBIfam" id="TIGR01956">
    <property type="entry name" value="NusG_myco"/>
    <property type="match status" value="1"/>
</dbReference>
<proteinExistence type="inferred from homology"/>
<dbReference type="InterPro" id="IPR036735">
    <property type="entry name" value="NGN_dom_sf"/>
</dbReference>
<dbReference type="GO" id="GO:0005829">
    <property type="term" value="C:cytosol"/>
    <property type="evidence" value="ECO:0007669"/>
    <property type="project" value="TreeGrafter"/>
</dbReference>
<evidence type="ECO:0000259" key="9">
    <source>
        <dbReference type="SMART" id="SM00739"/>
    </source>
</evidence>
<organism evidence="10 11">
    <name type="scientific">Ligilactobacillus agilis DSM 20509</name>
    <dbReference type="NCBI Taxonomy" id="1423718"/>
    <lineage>
        <taxon>Bacteria</taxon>
        <taxon>Bacillati</taxon>
        <taxon>Bacillota</taxon>
        <taxon>Bacilli</taxon>
        <taxon>Lactobacillales</taxon>
        <taxon>Lactobacillaceae</taxon>
        <taxon>Ligilactobacillus</taxon>
    </lineage>
</organism>
<keyword evidence="3 5" id="KW-0805">Transcription regulation</keyword>
<evidence type="ECO:0000313" key="10">
    <source>
        <dbReference type="EMBL" id="KRM63450.1"/>
    </source>
</evidence>
<evidence type="ECO:0000256" key="3">
    <source>
        <dbReference type="ARBA" id="ARBA00023015"/>
    </source>
</evidence>
<evidence type="ECO:0000256" key="2">
    <source>
        <dbReference type="ARBA" id="ARBA00022814"/>
    </source>
</evidence>
<dbReference type="InterPro" id="IPR005824">
    <property type="entry name" value="KOW"/>
</dbReference>
<dbReference type="GO" id="GO:0032784">
    <property type="term" value="P:regulation of DNA-templated transcription elongation"/>
    <property type="evidence" value="ECO:0007669"/>
    <property type="project" value="InterPro"/>
</dbReference>
<comment type="caution">
    <text evidence="10">The sequence shown here is derived from an EMBL/GenBank/DDBJ whole genome shotgun (WGS) entry which is preliminary data.</text>
</comment>
<evidence type="ECO:0000256" key="6">
    <source>
        <dbReference type="NCBIfam" id="TIGR01956"/>
    </source>
</evidence>
<keyword evidence="2 5" id="KW-0889">Transcription antitermination</keyword>
<dbReference type="EMBL" id="AYYP01000061">
    <property type="protein sequence ID" value="KRM63450.1"/>
    <property type="molecule type" value="Genomic_DNA"/>
</dbReference>
<dbReference type="Gene3D" id="2.30.30.30">
    <property type="match status" value="1"/>
</dbReference>
<dbReference type="PANTHER" id="PTHR30265">
    <property type="entry name" value="RHO-INTERACTING TRANSCRIPTION TERMINATION FACTOR NUSG"/>
    <property type="match status" value="1"/>
</dbReference>
<keyword evidence="1 5" id="KW-0806">Transcription termination</keyword>
<gene>
    <name evidence="5" type="primary">nusG</name>
    <name evidence="10" type="ORF">FC14_GL000485</name>
</gene>
<dbReference type="InterPro" id="IPR047050">
    <property type="entry name" value="NGN"/>
</dbReference>
<evidence type="ECO:0000256" key="7">
    <source>
        <dbReference type="RuleBase" id="RU000538"/>
    </source>
</evidence>